<evidence type="ECO:0000259" key="2">
    <source>
        <dbReference type="Pfam" id="PF00535"/>
    </source>
</evidence>
<evidence type="ECO:0000313" key="4">
    <source>
        <dbReference type="Proteomes" id="UP001165586"/>
    </source>
</evidence>
<dbReference type="InterPro" id="IPR029044">
    <property type="entry name" value="Nucleotide-diphossugar_trans"/>
</dbReference>
<dbReference type="GO" id="GO:0016757">
    <property type="term" value="F:glycosyltransferase activity"/>
    <property type="evidence" value="ECO:0007669"/>
    <property type="project" value="UniProtKB-KW"/>
</dbReference>
<dbReference type="Pfam" id="PF00535">
    <property type="entry name" value="Glycos_transf_2"/>
    <property type="match status" value="1"/>
</dbReference>
<evidence type="ECO:0000256" key="1">
    <source>
        <dbReference type="ARBA" id="ARBA00006739"/>
    </source>
</evidence>
<protein>
    <submittedName>
        <fullName evidence="3">Glycosyltransferase</fullName>
        <ecNumber evidence="3">2.4.-.-</ecNumber>
    </submittedName>
</protein>
<dbReference type="Proteomes" id="UP001165586">
    <property type="component" value="Unassembled WGS sequence"/>
</dbReference>
<feature type="domain" description="Glycosyltransferase 2-like" evidence="2">
    <location>
        <begin position="5"/>
        <end position="130"/>
    </location>
</feature>
<dbReference type="PANTHER" id="PTHR48090">
    <property type="entry name" value="UNDECAPRENYL-PHOSPHATE 4-DEOXY-4-FORMAMIDO-L-ARABINOSE TRANSFERASE-RELATED"/>
    <property type="match status" value="1"/>
</dbReference>
<proteinExistence type="inferred from homology"/>
<dbReference type="EMBL" id="JANLCJ010000007">
    <property type="protein sequence ID" value="MCS5735598.1"/>
    <property type="molecule type" value="Genomic_DNA"/>
</dbReference>
<keyword evidence="3" id="KW-0328">Glycosyltransferase</keyword>
<accession>A0ABT2H6N1</accession>
<gene>
    <name evidence="3" type="ORF">N1032_17780</name>
</gene>
<dbReference type="SUPFAM" id="SSF53448">
    <property type="entry name" value="Nucleotide-diphospho-sugar transferases"/>
    <property type="match status" value="1"/>
</dbReference>
<dbReference type="InterPro" id="IPR050256">
    <property type="entry name" value="Glycosyltransferase_2"/>
</dbReference>
<keyword evidence="3" id="KW-0808">Transferase</keyword>
<dbReference type="RefSeq" id="WP_259540540.1">
    <property type="nucleotide sequence ID" value="NZ_JANLCJ010000007.1"/>
</dbReference>
<dbReference type="InterPro" id="IPR001173">
    <property type="entry name" value="Glyco_trans_2-like"/>
</dbReference>
<dbReference type="PANTHER" id="PTHR48090:SF6">
    <property type="entry name" value="SLR5056 PROTEIN"/>
    <property type="match status" value="1"/>
</dbReference>
<sequence length="283" mass="31006">MTRISVVVPAHDEEALLPVALRHLLDVPREQLDLIVVANGCTDGTAARAREFGAAVRVLEIPEASKIKALNAGSRAVDAYPVAFVDADVSVAGSDLLALAELLTSTGAEVASPTLRVLPSRSWWVRQYYRVWALTDYRTSGHIGSGIYMLSEAGRARFDEFPDVIADDLFVQRLFAPEERCVADSLTFSVTAPGSLATLVRRNTRIAAGNSQIARVFPDLAPPPPSAGARSLVRRVARRPWLWPGFVVYSVVHVVTHRRARRLTADDRPISWNRDETTRKGSS</sequence>
<comment type="similarity">
    <text evidence="1">Belongs to the glycosyltransferase 2 family.</text>
</comment>
<organism evidence="3 4">
    <name type="scientific">Herbiconiux daphne</name>
    <dbReference type="NCBI Taxonomy" id="2970914"/>
    <lineage>
        <taxon>Bacteria</taxon>
        <taxon>Bacillati</taxon>
        <taxon>Actinomycetota</taxon>
        <taxon>Actinomycetes</taxon>
        <taxon>Micrococcales</taxon>
        <taxon>Microbacteriaceae</taxon>
        <taxon>Herbiconiux</taxon>
    </lineage>
</organism>
<keyword evidence="4" id="KW-1185">Reference proteome</keyword>
<dbReference type="Gene3D" id="3.90.550.10">
    <property type="entry name" value="Spore Coat Polysaccharide Biosynthesis Protein SpsA, Chain A"/>
    <property type="match status" value="1"/>
</dbReference>
<name>A0ABT2H6N1_9MICO</name>
<reference evidence="3" key="1">
    <citation type="submission" date="2022-08" db="EMBL/GenBank/DDBJ databases">
        <authorList>
            <person name="Deng Y."/>
            <person name="Han X.-F."/>
            <person name="Zhang Y.-Q."/>
        </authorList>
    </citation>
    <scope>NUCLEOTIDE SEQUENCE</scope>
    <source>
        <strain evidence="3">CPCC 203386</strain>
    </source>
</reference>
<dbReference type="EC" id="2.4.-.-" evidence="3"/>
<evidence type="ECO:0000313" key="3">
    <source>
        <dbReference type="EMBL" id="MCS5735598.1"/>
    </source>
</evidence>
<comment type="caution">
    <text evidence="3">The sequence shown here is derived from an EMBL/GenBank/DDBJ whole genome shotgun (WGS) entry which is preliminary data.</text>
</comment>